<dbReference type="AlphaFoldDB" id="A0AAN7SVK8"/>
<dbReference type="InterPro" id="IPR002347">
    <property type="entry name" value="SDR_fam"/>
</dbReference>
<evidence type="ECO:0000313" key="6">
    <source>
        <dbReference type="Proteomes" id="UP001309876"/>
    </source>
</evidence>
<comment type="similarity">
    <text evidence="1 4">Belongs to the short-chain dehydrogenases/reductases (SDR) family.</text>
</comment>
<name>A0AAN7SVK8_9EURO</name>
<dbReference type="Gene3D" id="3.40.50.720">
    <property type="entry name" value="NAD(P)-binding Rossmann-like Domain"/>
    <property type="match status" value="1"/>
</dbReference>
<sequence>MPRVFLITGCSTGFGKDYVQEVLDRGDYCVATARKPEQLEFSGTNDKNYLSCRLDVTDKSSIQEAFDKALNKFGRVDVVCNNAGYGLSGCFEEYKDKEIRQQMEINFFGLLDVTRIALETMRDKQSPQGGRIQQVTSIGGQRGVPTFSTYCASKWAVEGFTEALSQELKPEWNIKLTCIEPGGFRTDWAGRSMQFAERHPAYDHIDAKTQMTKRNGTQAGDPKKGAKAMYEFGIMDDPPLRSVIGSDAYKAIMGKIEQYGENYKKYEKIANSTDVDGYKPPS</sequence>
<dbReference type="Proteomes" id="UP001309876">
    <property type="component" value="Unassembled WGS sequence"/>
</dbReference>
<proteinExistence type="inferred from homology"/>
<accession>A0AAN7SVK8</accession>
<reference evidence="5 6" key="1">
    <citation type="submission" date="2023-08" db="EMBL/GenBank/DDBJ databases">
        <title>Black Yeasts Isolated from many extreme environments.</title>
        <authorList>
            <person name="Coleine C."/>
            <person name="Stajich J.E."/>
            <person name="Selbmann L."/>
        </authorList>
    </citation>
    <scope>NUCLEOTIDE SEQUENCE [LARGE SCALE GENOMIC DNA]</scope>
    <source>
        <strain evidence="5 6">CCFEE 5910</strain>
    </source>
</reference>
<organism evidence="5 6">
    <name type="scientific">Lithohypha guttulata</name>
    <dbReference type="NCBI Taxonomy" id="1690604"/>
    <lineage>
        <taxon>Eukaryota</taxon>
        <taxon>Fungi</taxon>
        <taxon>Dikarya</taxon>
        <taxon>Ascomycota</taxon>
        <taxon>Pezizomycotina</taxon>
        <taxon>Eurotiomycetes</taxon>
        <taxon>Chaetothyriomycetidae</taxon>
        <taxon>Chaetothyriales</taxon>
        <taxon>Trichomeriaceae</taxon>
        <taxon>Lithohypha</taxon>
    </lineage>
</organism>
<dbReference type="EMBL" id="JAVRRJ010000007">
    <property type="protein sequence ID" value="KAK5082783.1"/>
    <property type="molecule type" value="Genomic_DNA"/>
</dbReference>
<dbReference type="PROSITE" id="PS00061">
    <property type="entry name" value="ADH_SHORT"/>
    <property type="match status" value="1"/>
</dbReference>
<dbReference type="SUPFAM" id="SSF51735">
    <property type="entry name" value="NAD(P)-binding Rossmann-fold domains"/>
    <property type="match status" value="1"/>
</dbReference>
<keyword evidence="2" id="KW-0521">NADP</keyword>
<protein>
    <recommendedName>
        <fullName evidence="7">NAD(P)-binding protein</fullName>
    </recommendedName>
</protein>
<evidence type="ECO:0000313" key="5">
    <source>
        <dbReference type="EMBL" id="KAK5082783.1"/>
    </source>
</evidence>
<evidence type="ECO:0000256" key="3">
    <source>
        <dbReference type="ARBA" id="ARBA00023002"/>
    </source>
</evidence>
<dbReference type="GO" id="GO:0016491">
    <property type="term" value="F:oxidoreductase activity"/>
    <property type="evidence" value="ECO:0007669"/>
    <property type="project" value="UniProtKB-KW"/>
</dbReference>
<dbReference type="InterPro" id="IPR051911">
    <property type="entry name" value="SDR_oxidoreductase"/>
</dbReference>
<comment type="caution">
    <text evidence="5">The sequence shown here is derived from an EMBL/GenBank/DDBJ whole genome shotgun (WGS) entry which is preliminary data.</text>
</comment>
<evidence type="ECO:0000256" key="1">
    <source>
        <dbReference type="ARBA" id="ARBA00006484"/>
    </source>
</evidence>
<dbReference type="PANTHER" id="PTHR43976">
    <property type="entry name" value="SHORT CHAIN DEHYDROGENASE"/>
    <property type="match status" value="1"/>
</dbReference>
<dbReference type="PRINTS" id="PR00080">
    <property type="entry name" value="SDRFAMILY"/>
</dbReference>
<dbReference type="InterPro" id="IPR036291">
    <property type="entry name" value="NAD(P)-bd_dom_sf"/>
</dbReference>
<keyword evidence="3" id="KW-0560">Oxidoreductase</keyword>
<dbReference type="PANTHER" id="PTHR43976:SF16">
    <property type="entry name" value="SHORT-CHAIN DEHYDROGENASE_REDUCTASE FAMILY PROTEIN"/>
    <property type="match status" value="1"/>
</dbReference>
<keyword evidence="6" id="KW-1185">Reference proteome</keyword>
<dbReference type="CDD" id="cd05374">
    <property type="entry name" value="17beta-HSD-like_SDR_c"/>
    <property type="match status" value="1"/>
</dbReference>
<dbReference type="PRINTS" id="PR00081">
    <property type="entry name" value="GDHRDH"/>
</dbReference>
<evidence type="ECO:0000256" key="4">
    <source>
        <dbReference type="RuleBase" id="RU000363"/>
    </source>
</evidence>
<dbReference type="Pfam" id="PF00106">
    <property type="entry name" value="adh_short"/>
    <property type="match status" value="1"/>
</dbReference>
<dbReference type="InterPro" id="IPR020904">
    <property type="entry name" value="Sc_DH/Rdtase_CS"/>
</dbReference>
<gene>
    <name evidence="5" type="ORF">LTR05_006664</name>
</gene>
<evidence type="ECO:0000256" key="2">
    <source>
        <dbReference type="ARBA" id="ARBA00022857"/>
    </source>
</evidence>
<evidence type="ECO:0008006" key="7">
    <source>
        <dbReference type="Google" id="ProtNLM"/>
    </source>
</evidence>